<organism evidence="4">
    <name type="scientific">Hymenolepis diminuta</name>
    <name type="common">Rat tapeworm</name>
    <dbReference type="NCBI Taxonomy" id="6216"/>
    <lineage>
        <taxon>Eukaryota</taxon>
        <taxon>Metazoa</taxon>
        <taxon>Spiralia</taxon>
        <taxon>Lophotrochozoa</taxon>
        <taxon>Platyhelminthes</taxon>
        <taxon>Cestoda</taxon>
        <taxon>Eucestoda</taxon>
        <taxon>Cyclophyllidea</taxon>
        <taxon>Hymenolepididae</taxon>
        <taxon>Hymenolepis</taxon>
    </lineage>
</organism>
<feature type="transmembrane region" description="Helical" evidence="1">
    <location>
        <begin position="91"/>
        <end position="118"/>
    </location>
</feature>
<dbReference type="EMBL" id="UYSG01012010">
    <property type="protein sequence ID" value="VDL64150.1"/>
    <property type="molecule type" value="Genomic_DNA"/>
</dbReference>
<keyword evidence="1" id="KW-0812">Transmembrane</keyword>
<evidence type="ECO:0000313" key="2">
    <source>
        <dbReference type="EMBL" id="VDL64150.1"/>
    </source>
</evidence>
<keyword evidence="1" id="KW-1133">Transmembrane helix</keyword>
<evidence type="ECO:0000313" key="4">
    <source>
        <dbReference type="WBParaSite" id="HDID_0001084901-mRNA-1"/>
    </source>
</evidence>
<reference evidence="4" key="1">
    <citation type="submission" date="2017-02" db="UniProtKB">
        <authorList>
            <consortium name="WormBaseParasite"/>
        </authorList>
    </citation>
    <scope>IDENTIFICATION</scope>
</reference>
<keyword evidence="1" id="KW-0472">Membrane</keyword>
<name>A0A0R3SYK4_HYMDI</name>
<proteinExistence type="predicted"/>
<sequence length="142" mass="16130">MGFQPIAYRYGQVPTITYPEQSLNKHTRHHATPIIRQYYIANPRPVNVYQNSNNNNNQKLLPPSPPPPPIFTPTPTHHHRSKRCIQLKSKALLIVSAFLLTVIILQIAIMGLIINYHYVQNANSGSSLTMRAKVTQKDPKLL</sequence>
<evidence type="ECO:0000256" key="1">
    <source>
        <dbReference type="SAM" id="Phobius"/>
    </source>
</evidence>
<dbReference type="WBParaSite" id="HDID_0001084901-mRNA-1">
    <property type="protein sequence ID" value="HDID_0001084901-mRNA-1"/>
    <property type="gene ID" value="HDID_0001084901"/>
</dbReference>
<evidence type="ECO:0000313" key="3">
    <source>
        <dbReference type="Proteomes" id="UP000274504"/>
    </source>
</evidence>
<protein>
    <submittedName>
        <fullName evidence="4">Wsv008</fullName>
    </submittedName>
</protein>
<gene>
    <name evidence="2" type="ORF">HDID_LOCUS10847</name>
</gene>
<accession>A0A0R3SYK4</accession>
<dbReference type="Proteomes" id="UP000274504">
    <property type="component" value="Unassembled WGS sequence"/>
</dbReference>
<reference evidence="2 3" key="2">
    <citation type="submission" date="2018-11" db="EMBL/GenBank/DDBJ databases">
        <authorList>
            <consortium name="Pathogen Informatics"/>
        </authorList>
    </citation>
    <scope>NUCLEOTIDE SEQUENCE [LARGE SCALE GENOMIC DNA]</scope>
</reference>
<dbReference type="AlphaFoldDB" id="A0A0R3SYK4"/>